<comment type="caution">
    <text evidence="2">The sequence shown here is derived from an EMBL/GenBank/DDBJ whole genome shotgun (WGS) entry which is preliminary data.</text>
</comment>
<accession>A0A9X4KKN7</accession>
<evidence type="ECO:0000313" key="2">
    <source>
        <dbReference type="EMBL" id="MDG0793853.1"/>
    </source>
</evidence>
<dbReference type="Proteomes" id="UP001153387">
    <property type="component" value="Unassembled WGS sequence"/>
</dbReference>
<keyword evidence="3" id="KW-1185">Reference proteome</keyword>
<protein>
    <submittedName>
        <fullName evidence="2">Uncharacterized protein</fullName>
    </submittedName>
</protein>
<proteinExistence type="predicted"/>
<keyword evidence="1" id="KW-0732">Signal</keyword>
<name>A0A9X4KKN7_9BACL</name>
<dbReference type="AlphaFoldDB" id="A0A9X4KKN7"/>
<dbReference type="RefSeq" id="WP_277567573.1">
    <property type="nucleotide sequence ID" value="NZ_JAPDHZ010000004.1"/>
</dbReference>
<reference evidence="2 3" key="1">
    <citation type="submission" date="2022-10" db="EMBL/GenBank/DDBJ databases">
        <title>Comparative genomic analysis of Cohnella hashimotonis sp. nov., isolated from the International Space Station.</title>
        <authorList>
            <person name="Simpson A."/>
            <person name="Venkateswaran K."/>
        </authorList>
    </citation>
    <scope>NUCLEOTIDE SEQUENCE [LARGE SCALE GENOMIC DNA]</scope>
    <source>
        <strain evidence="2 3">DSM 18997</strain>
    </source>
</reference>
<gene>
    <name evidence="2" type="ORF">OMP38_25795</name>
</gene>
<evidence type="ECO:0000256" key="1">
    <source>
        <dbReference type="SAM" id="SignalP"/>
    </source>
</evidence>
<evidence type="ECO:0000313" key="3">
    <source>
        <dbReference type="Proteomes" id="UP001153387"/>
    </source>
</evidence>
<dbReference type="EMBL" id="JAPDHZ010000004">
    <property type="protein sequence ID" value="MDG0793853.1"/>
    <property type="molecule type" value="Genomic_DNA"/>
</dbReference>
<organism evidence="2 3">
    <name type="scientific">Cohnella ginsengisoli</name>
    <dbReference type="NCBI Taxonomy" id="425004"/>
    <lineage>
        <taxon>Bacteria</taxon>
        <taxon>Bacillati</taxon>
        <taxon>Bacillota</taxon>
        <taxon>Bacilli</taxon>
        <taxon>Bacillales</taxon>
        <taxon>Paenibacillaceae</taxon>
        <taxon>Cohnella</taxon>
    </lineage>
</organism>
<feature type="chain" id="PRO_5040731200" evidence="1">
    <location>
        <begin position="26"/>
        <end position="288"/>
    </location>
</feature>
<sequence length="288" mass="31754">MNRRSMLLICGALMLMPLMPNHASAANAGAEAAAQEIMSVTLNQLKADPSVVDQPPVVTRLEPASNHAVIRDNSMHVIAEAEDDLAQPSFLVQIGEDLRYPDIIESDQGAGKFDRVFDVTPYDGRTLNIQYSISDGTTPSGDDNRRVNVHRTVHIETSPELAESEREPDAQILDADASRLLLVRDGDLIIKNRTDGTETELLTGVTTDRSDGFKLTPAGAAFLIDTGWYELKLFWWNGQSLMSIPVESGSVWQARGELCSEFGLGDATLGRYRERDRPQYAIPKRSQL</sequence>
<feature type="signal peptide" evidence="1">
    <location>
        <begin position="1"/>
        <end position="25"/>
    </location>
</feature>